<accession>A0A2G8JIY0</accession>
<feature type="region of interest" description="Disordered" evidence="1">
    <location>
        <begin position="159"/>
        <end position="198"/>
    </location>
</feature>
<feature type="compositionally biased region" description="Low complexity" evidence="1">
    <location>
        <begin position="182"/>
        <end position="198"/>
    </location>
</feature>
<keyword evidence="3" id="KW-1185">Reference proteome</keyword>
<feature type="region of interest" description="Disordered" evidence="1">
    <location>
        <begin position="119"/>
        <end position="146"/>
    </location>
</feature>
<dbReference type="CDD" id="cd09275">
    <property type="entry name" value="RNase_HI_RT_DIRS1"/>
    <property type="match status" value="1"/>
</dbReference>
<organism evidence="2 3">
    <name type="scientific">Stichopus japonicus</name>
    <name type="common">Sea cucumber</name>
    <dbReference type="NCBI Taxonomy" id="307972"/>
    <lineage>
        <taxon>Eukaryota</taxon>
        <taxon>Metazoa</taxon>
        <taxon>Echinodermata</taxon>
        <taxon>Eleutherozoa</taxon>
        <taxon>Echinozoa</taxon>
        <taxon>Holothuroidea</taxon>
        <taxon>Aspidochirotacea</taxon>
        <taxon>Aspidochirotida</taxon>
        <taxon>Stichopodidae</taxon>
        <taxon>Apostichopus</taxon>
    </lineage>
</organism>
<gene>
    <name evidence="2" type="ORF">BSL78_27496</name>
</gene>
<dbReference type="Proteomes" id="UP000230750">
    <property type="component" value="Unassembled WGS sequence"/>
</dbReference>
<evidence type="ECO:0000313" key="2">
    <source>
        <dbReference type="EMBL" id="PIK35679.1"/>
    </source>
</evidence>
<protein>
    <submittedName>
        <fullName evidence="2">Uncharacterized protein</fullName>
    </submittedName>
</protein>
<evidence type="ECO:0000256" key="1">
    <source>
        <dbReference type="SAM" id="MobiDB-lite"/>
    </source>
</evidence>
<proteinExistence type="predicted"/>
<evidence type="ECO:0000313" key="3">
    <source>
        <dbReference type="Proteomes" id="UP000230750"/>
    </source>
</evidence>
<comment type="caution">
    <text evidence="2">The sequence shown here is derived from an EMBL/GenBank/DDBJ whole genome shotgun (WGS) entry which is preliminary data.</text>
</comment>
<name>A0A2G8JIY0_STIJA</name>
<reference evidence="2 3" key="1">
    <citation type="journal article" date="2017" name="PLoS Biol.">
        <title>The sea cucumber genome provides insights into morphological evolution and visceral regeneration.</title>
        <authorList>
            <person name="Zhang X."/>
            <person name="Sun L."/>
            <person name="Yuan J."/>
            <person name="Sun Y."/>
            <person name="Gao Y."/>
            <person name="Zhang L."/>
            <person name="Li S."/>
            <person name="Dai H."/>
            <person name="Hamel J.F."/>
            <person name="Liu C."/>
            <person name="Yu Y."/>
            <person name="Liu S."/>
            <person name="Lin W."/>
            <person name="Guo K."/>
            <person name="Jin S."/>
            <person name="Xu P."/>
            <person name="Storey K.B."/>
            <person name="Huan P."/>
            <person name="Zhang T."/>
            <person name="Zhou Y."/>
            <person name="Zhang J."/>
            <person name="Lin C."/>
            <person name="Li X."/>
            <person name="Xing L."/>
            <person name="Huo D."/>
            <person name="Sun M."/>
            <person name="Wang L."/>
            <person name="Mercier A."/>
            <person name="Li F."/>
            <person name="Yang H."/>
            <person name="Xiang J."/>
        </authorList>
    </citation>
    <scope>NUCLEOTIDE SEQUENCE [LARGE SCALE GENOMIC DNA]</scope>
    <source>
        <strain evidence="2">Shaxun</strain>
        <tissue evidence="2">Muscle</tissue>
    </source>
</reference>
<dbReference type="EMBL" id="MRZV01001840">
    <property type="protein sequence ID" value="PIK35679.1"/>
    <property type="molecule type" value="Genomic_DNA"/>
</dbReference>
<sequence length="270" mass="29407">MEVPSRALRHFECHLRGYAVTAFCDDTTVVAIVNRQGDEIPITVPAMWTFCSGAGQRHLSKTSHIAGRENVTADALSKGAQTPVDPAGSHLFASTTNAKSPVFCMRTFYHQSVGRWTHSRSAGRGLRRTPPPLPHTQGASQTEPILDKATTYRALLTEKTVVPDPSRSSSWNPMQSSGQTQLSELGSSPSQSTSPTVQEPECVAVFRSRFRASGFSPDAAAIAASARRQATSTLTILDWHVFFSKKKRSPDRSGYYLSCTICGPFHAPLR</sequence>
<feature type="compositionally biased region" description="Polar residues" evidence="1">
    <location>
        <begin position="166"/>
        <end position="181"/>
    </location>
</feature>
<dbReference type="AlphaFoldDB" id="A0A2G8JIY0"/>